<evidence type="ECO:0000313" key="3">
    <source>
        <dbReference type="Proteomes" id="UP001628281"/>
    </source>
</evidence>
<evidence type="ECO:0000313" key="2">
    <source>
        <dbReference type="EMBL" id="MFL7903585.1"/>
    </source>
</evidence>
<dbReference type="InterPro" id="IPR027373">
    <property type="entry name" value="RHH_dom"/>
</dbReference>
<proteinExistence type="predicted"/>
<sequence>MLVVKNVFVNGRRTSMRLEPSMWESLNDIGLREGMRVSQVVSLVERKVIALTGGCSNLTSSVRTFVADYYRAAATEEGHRLAGHGCGDPVEAMVLDAAPKMKDVKLPEHSGQQVSEERGLIA</sequence>
<reference evidence="2 3" key="1">
    <citation type="submission" date="2024-11" db="EMBL/GenBank/DDBJ databases">
        <title>Draft genome sequences of two bacteria associated to sugarcane roots in Colombia.</title>
        <authorList>
            <person name="Pardo-Diaz S."/>
            <person name="Masmela-Mendoza J."/>
            <person name="Delgadillo-Duran P."/>
            <person name="Bautista E.J."/>
            <person name="Rojas-Tapias D.F."/>
        </authorList>
    </citation>
    <scope>NUCLEOTIDE SEQUENCE [LARGE SCALE GENOMIC DNA]</scope>
    <source>
        <strain evidence="2 3">Ap18</strain>
    </source>
</reference>
<protein>
    <submittedName>
        <fullName evidence="2">Ribbon-helix-helix domain-containing protein</fullName>
    </submittedName>
</protein>
<dbReference type="EMBL" id="JBJLSN010000034">
    <property type="protein sequence ID" value="MFL7903585.1"/>
    <property type="molecule type" value="Genomic_DNA"/>
</dbReference>
<gene>
    <name evidence="2" type="ORF">ACJ41P_20790</name>
</gene>
<name>A0ABW8VAU6_9PROT</name>
<organism evidence="2 3">
    <name type="scientific">Azospirillum argentinense</name>
    <dbReference type="NCBI Taxonomy" id="2970906"/>
    <lineage>
        <taxon>Bacteria</taxon>
        <taxon>Pseudomonadati</taxon>
        <taxon>Pseudomonadota</taxon>
        <taxon>Alphaproteobacteria</taxon>
        <taxon>Rhodospirillales</taxon>
        <taxon>Azospirillaceae</taxon>
        <taxon>Azospirillum</taxon>
    </lineage>
</organism>
<accession>A0ABW8VAU6</accession>
<dbReference type="Proteomes" id="UP001628281">
    <property type="component" value="Unassembled WGS sequence"/>
</dbReference>
<comment type="caution">
    <text evidence="2">The sequence shown here is derived from an EMBL/GenBank/DDBJ whole genome shotgun (WGS) entry which is preliminary data.</text>
</comment>
<dbReference type="RefSeq" id="WP_407824946.1">
    <property type="nucleotide sequence ID" value="NZ_JBJLSN010000034.1"/>
</dbReference>
<evidence type="ECO:0000259" key="1">
    <source>
        <dbReference type="Pfam" id="PF13467"/>
    </source>
</evidence>
<feature type="domain" description="Ribbon-helix-helix" evidence="1">
    <location>
        <begin position="4"/>
        <end position="70"/>
    </location>
</feature>
<dbReference type="InterPro" id="IPR038268">
    <property type="entry name" value="RHH_sf"/>
</dbReference>
<dbReference type="Pfam" id="PF13467">
    <property type="entry name" value="RHH_4"/>
    <property type="match status" value="1"/>
</dbReference>
<keyword evidence="3" id="KW-1185">Reference proteome</keyword>
<dbReference type="Gene3D" id="1.10.3990.20">
    <property type="entry name" value="protein bp1543"/>
    <property type="match status" value="1"/>
</dbReference>